<dbReference type="InterPro" id="IPR018394">
    <property type="entry name" value="DNA_photolyase_1_CS_C"/>
</dbReference>
<keyword evidence="10" id="KW-1185">Reference proteome</keyword>
<evidence type="ECO:0000256" key="5">
    <source>
        <dbReference type="PIRSR" id="PIRSR602081-1"/>
    </source>
</evidence>
<dbReference type="SUPFAM" id="SSF52425">
    <property type="entry name" value="Cryptochrome/photolyase, N-terminal domain"/>
    <property type="match status" value="1"/>
</dbReference>
<dbReference type="Pfam" id="PF03441">
    <property type="entry name" value="FAD_binding_7"/>
    <property type="match status" value="1"/>
</dbReference>
<evidence type="ECO:0000259" key="8">
    <source>
        <dbReference type="PROSITE" id="PS51645"/>
    </source>
</evidence>
<dbReference type="RefSeq" id="WP_092907760.1">
    <property type="nucleotide sequence ID" value="NZ_FOUZ01000006.1"/>
</dbReference>
<sequence length="432" mass="51368">MKKIAIHWFRRDLRITDNHALSLALNSDYEVLPLFIFDKDILNQLEDKSDRRVDFIHQSLQNINQELEKYNTSIYSFFGTINEAFKHLTNQYQIAEVFCNEDYEPSAIKRDEEIKLFLETQGIKFTSVKDQVIFAKNDILKADQTPYTVYTPYSKKWKEKLNANYFQSFNCNLNHFTPNSTPLHSLQEIGFKKTDTHFEAPILDKNIISNYDEFRDYPSLNHTTHLGVHLRFGTISVRKCVEFALNHNQIWLNELIWREFFMQILANFPKVQTKCFKEKYENIAWRNNENEFIKWCNGETGYPIVDAGMRQLNQTGFMHNRVRMIVASFLCKHLLIDWRWGESYFAQKLLDYDLSANNGNWQWSAGCGCDSAPYFRIFNPYEQTKKFDKELIYINHWIPNLNDLDYPTPIVEHQFARERALRIYKEGINNTL</sequence>
<evidence type="ECO:0000313" key="10">
    <source>
        <dbReference type="Proteomes" id="UP000199149"/>
    </source>
</evidence>
<keyword evidence="3 5" id="KW-0274">FAD</keyword>
<dbReference type="GO" id="GO:0071949">
    <property type="term" value="F:FAD binding"/>
    <property type="evidence" value="ECO:0007669"/>
    <property type="project" value="TreeGrafter"/>
</dbReference>
<feature type="domain" description="Photolyase/cryptochrome alpha/beta" evidence="8">
    <location>
        <begin position="3"/>
        <end position="133"/>
    </location>
</feature>
<dbReference type="GO" id="GO:0003904">
    <property type="term" value="F:deoxyribodipyrimidine photo-lyase activity"/>
    <property type="evidence" value="ECO:0007669"/>
    <property type="project" value="TreeGrafter"/>
</dbReference>
<dbReference type="InterPro" id="IPR002081">
    <property type="entry name" value="Cryptochrome/DNA_photolyase_1"/>
</dbReference>
<evidence type="ECO:0000256" key="3">
    <source>
        <dbReference type="ARBA" id="ARBA00022827"/>
    </source>
</evidence>
<dbReference type="SUPFAM" id="SSF48173">
    <property type="entry name" value="Cryptochrome/photolyase FAD-binding domain"/>
    <property type="match status" value="1"/>
</dbReference>
<dbReference type="PROSITE" id="PS00691">
    <property type="entry name" value="DNA_PHOTOLYASES_1_2"/>
    <property type="match status" value="1"/>
</dbReference>
<dbReference type="GO" id="GO:0009416">
    <property type="term" value="P:response to light stimulus"/>
    <property type="evidence" value="ECO:0007669"/>
    <property type="project" value="TreeGrafter"/>
</dbReference>
<dbReference type="PROSITE" id="PS00394">
    <property type="entry name" value="DNA_PHOTOLYASES_1_1"/>
    <property type="match status" value="1"/>
</dbReference>
<evidence type="ECO:0000256" key="1">
    <source>
        <dbReference type="ARBA" id="ARBA00001932"/>
    </source>
</evidence>
<dbReference type="OrthoDB" id="9772484at2"/>
<organism evidence="9 10">
    <name type="scientific">Algoriella xinjiangensis</name>
    <dbReference type="NCBI Taxonomy" id="684065"/>
    <lineage>
        <taxon>Bacteria</taxon>
        <taxon>Pseudomonadati</taxon>
        <taxon>Bacteroidota</taxon>
        <taxon>Flavobacteriia</taxon>
        <taxon>Flavobacteriales</taxon>
        <taxon>Weeksellaceae</taxon>
        <taxon>Algoriella</taxon>
    </lineage>
</organism>
<comment type="cofactor">
    <cofactor evidence="5">
        <name>FAD</name>
        <dbReference type="ChEBI" id="CHEBI:57692"/>
    </cofactor>
    <text evidence="5">Binds 1 FAD per subunit.</text>
</comment>
<evidence type="ECO:0000256" key="7">
    <source>
        <dbReference type="RuleBase" id="RU004182"/>
    </source>
</evidence>
<dbReference type="InterPro" id="IPR036155">
    <property type="entry name" value="Crypto/Photolyase_N_sf"/>
</dbReference>
<dbReference type="EMBL" id="FOUZ01000006">
    <property type="protein sequence ID" value="SFN05158.1"/>
    <property type="molecule type" value="Genomic_DNA"/>
</dbReference>
<dbReference type="GO" id="GO:0003677">
    <property type="term" value="F:DNA binding"/>
    <property type="evidence" value="ECO:0007669"/>
    <property type="project" value="TreeGrafter"/>
</dbReference>
<dbReference type="GO" id="GO:0006139">
    <property type="term" value="P:nucleobase-containing compound metabolic process"/>
    <property type="evidence" value="ECO:0007669"/>
    <property type="project" value="UniProtKB-ARBA"/>
</dbReference>
<dbReference type="InterPro" id="IPR005101">
    <property type="entry name" value="Cryptochr/Photolyase_FAD-bd"/>
</dbReference>
<feature type="binding site" evidence="5">
    <location>
        <position position="211"/>
    </location>
    <ligand>
        <name>FAD</name>
        <dbReference type="ChEBI" id="CHEBI:57692"/>
    </ligand>
</feature>
<feature type="site" description="Electron transfer via tryptophanyl radical" evidence="6">
    <location>
        <position position="361"/>
    </location>
</feature>
<dbReference type="Pfam" id="PF00875">
    <property type="entry name" value="DNA_photolyase"/>
    <property type="match status" value="1"/>
</dbReference>
<protein>
    <submittedName>
        <fullName evidence="9">Deoxyribodipyrimidine photo-lyase</fullName>
    </submittedName>
</protein>
<dbReference type="InterPro" id="IPR014729">
    <property type="entry name" value="Rossmann-like_a/b/a_fold"/>
</dbReference>
<feature type="site" description="Electron transfer via tryptophanyl radical" evidence="6">
    <location>
        <position position="338"/>
    </location>
</feature>
<name>A0A1I4VV07_9FLAO</name>
<feature type="site" description="Electron transfer via tryptophanyl radical" evidence="6">
    <location>
        <position position="285"/>
    </location>
</feature>
<evidence type="ECO:0000256" key="2">
    <source>
        <dbReference type="ARBA" id="ARBA00022630"/>
    </source>
</evidence>
<dbReference type="PANTHER" id="PTHR11455">
    <property type="entry name" value="CRYPTOCHROME"/>
    <property type="match status" value="1"/>
</dbReference>
<feature type="binding site" evidence="5">
    <location>
        <begin position="351"/>
        <end position="353"/>
    </location>
    <ligand>
        <name>FAD</name>
        <dbReference type="ChEBI" id="CHEBI:57692"/>
    </ligand>
</feature>
<keyword evidence="2 5" id="KW-0285">Flavoprotein</keyword>
<dbReference type="Gene3D" id="3.40.50.620">
    <property type="entry name" value="HUPs"/>
    <property type="match status" value="1"/>
</dbReference>
<dbReference type="PANTHER" id="PTHR11455:SF9">
    <property type="entry name" value="CRYPTOCHROME CIRCADIAN CLOCK 5 ISOFORM X1"/>
    <property type="match status" value="1"/>
</dbReference>
<comment type="cofactor">
    <cofactor evidence="1">
        <name>(6R)-5,10-methylene-5,6,7,8-tetrahydrofolate</name>
        <dbReference type="ChEBI" id="CHEBI:15636"/>
    </cofactor>
</comment>
<dbReference type="PROSITE" id="PS51645">
    <property type="entry name" value="PHR_CRY_ALPHA_BETA"/>
    <property type="match status" value="1"/>
</dbReference>
<keyword evidence="4 7" id="KW-0157">Chromophore</keyword>
<evidence type="ECO:0000256" key="4">
    <source>
        <dbReference type="ARBA" id="ARBA00022991"/>
    </source>
</evidence>
<dbReference type="PRINTS" id="PR00147">
    <property type="entry name" value="DNAPHOTLYASE"/>
</dbReference>
<dbReference type="Gene3D" id="1.25.40.80">
    <property type="match status" value="1"/>
</dbReference>
<reference evidence="10" key="1">
    <citation type="submission" date="2016-10" db="EMBL/GenBank/DDBJ databases">
        <authorList>
            <person name="Varghese N."/>
            <person name="Submissions S."/>
        </authorList>
    </citation>
    <scope>NUCLEOTIDE SEQUENCE [LARGE SCALE GENOMIC DNA]</scope>
    <source>
        <strain evidence="10">XJ109</strain>
    </source>
</reference>
<feature type="binding site" evidence="5">
    <location>
        <position position="251"/>
    </location>
    <ligand>
        <name>FAD</name>
        <dbReference type="ChEBI" id="CHEBI:57692"/>
    </ligand>
</feature>
<accession>A0A1I4VV07</accession>
<dbReference type="InterPro" id="IPR006050">
    <property type="entry name" value="DNA_photolyase_N"/>
</dbReference>
<evidence type="ECO:0000256" key="6">
    <source>
        <dbReference type="PIRSR" id="PIRSR602081-2"/>
    </source>
</evidence>
<dbReference type="STRING" id="684065.SAMN05421738_1065"/>
<dbReference type="Proteomes" id="UP000199149">
    <property type="component" value="Unassembled WGS sequence"/>
</dbReference>
<feature type="binding site" evidence="5">
    <location>
        <begin position="254"/>
        <end position="261"/>
    </location>
    <ligand>
        <name>FAD</name>
        <dbReference type="ChEBI" id="CHEBI:57692"/>
    </ligand>
</feature>
<dbReference type="AlphaFoldDB" id="A0A1I4VV07"/>
<dbReference type="InterPro" id="IPR036134">
    <property type="entry name" value="Crypto/Photolyase_FAD-like_sf"/>
</dbReference>
<evidence type="ECO:0000313" key="9">
    <source>
        <dbReference type="EMBL" id="SFN05158.1"/>
    </source>
</evidence>
<dbReference type="Gene3D" id="1.10.579.10">
    <property type="entry name" value="DNA Cyclobutane Dipyrimidine Photolyase, subunit A, domain 3"/>
    <property type="match status" value="1"/>
</dbReference>
<gene>
    <name evidence="9" type="ORF">SAMN05421738_1065</name>
</gene>
<keyword evidence="9" id="KW-0456">Lyase</keyword>
<dbReference type="GO" id="GO:0006950">
    <property type="term" value="P:response to stress"/>
    <property type="evidence" value="ECO:0007669"/>
    <property type="project" value="UniProtKB-ARBA"/>
</dbReference>
<proteinExistence type="inferred from homology"/>
<comment type="similarity">
    <text evidence="7">Belongs to the DNA photolyase family.</text>
</comment>